<dbReference type="GO" id="GO:0050518">
    <property type="term" value="F:2-C-methyl-D-erythritol 4-phosphate cytidylyltransferase activity"/>
    <property type="evidence" value="ECO:0007669"/>
    <property type="project" value="TreeGrafter"/>
</dbReference>
<keyword evidence="1 3" id="KW-0808">Transferase</keyword>
<dbReference type="InterPro" id="IPR034683">
    <property type="entry name" value="IspD/TarI"/>
</dbReference>
<sequence>MVSLIIVANGSSERFGQNKMLVKIENQFLVNQTISNFYNIKDIKEIILVSNKEVFNVIKDNKIILIEGGATRSESVKKGLAVCKQKYVLIHDGARPFISKNLIISIIENLKLHDCVVPVLKITNCLKLIKNNKIKTVNREEYIQTQTPQGFKTELIKEAYEKKNIEAFDDCQLIEKQNNKIKFIDGDDKNIKITFKNDLKSYS</sequence>
<accession>A0A0M4JVT2</accession>
<gene>
    <name evidence="3" type="primary">ispD</name>
    <name evidence="3" type="ORF">SCANT_v1c00200</name>
</gene>
<protein>
    <submittedName>
        <fullName evidence="3">2-C-methyl-D-erythritol 4-phosphate cytidylyltransferase</fullName>
    </submittedName>
</protein>
<evidence type="ECO:0000256" key="2">
    <source>
        <dbReference type="ARBA" id="ARBA00022695"/>
    </source>
</evidence>
<evidence type="ECO:0000313" key="4">
    <source>
        <dbReference type="Proteomes" id="UP000063919"/>
    </source>
</evidence>
<dbReference type="PANTHER" id="PTHR32125">
    <property type="entry name" value="2-C-METHYL-D-ERYTHRITOL 4-PHOSPHATE CYTIDYLYLTRANSFERASE, CHLOROPLASTIC"/>
    <property type="match status" value="1"/>
</dbReference>
<dbReference type="STRING" id="362837.SCANT_v1c00200"/>
<dbReference type="GO" id="GO:0008299">
    <property type="term" value="P:isoprenoid biosynthetic process"/>
    <property type="evidence" value="ECO:0007669"/>
    <property type="project" value="InterPro"/>
</dbReference>
<dbReference type="RefSeq" id="WP_053945713.1">
    <property type="nucleotide sequence ID" value="NZ_CP012622.1"/>
</dbReference>
<dbReference type="PATRIC" id="fig|362837.3.peg.20"/>
<dbReference type="AlphaFoldDB" id="A0A0M4JVT2"/>
<dbReference type="KEGG" id="scj:SCANT_v1c00200"/>
<dbReference type="OrthoDB" id="9806837at2"/>
<dbReference type="InterPro" id="IPR050088">
    <property type="entry name" value="IspD/TarI_cytidylyltransf_bact"/>
</dbReference>
<proteinExistence type="predicted"/>
<dbReference type="Pfam" id="PF01128">
    <property type="entry name" value="IspD"/>
    <property type="match status" value="1"/>
</dbReference>
<dbReference type="EMBL" id="CP012622">
    <property type="protein sequence ID" value="ALD65930.1"/>
    <property type="molecule type" value="Genomic_DNA"/>
</dbReference>
<keyword evidence="4" id="KW-1185">Reference proteome</keyword>
<evidence type="ECO:0000313" key="3">
    <source>
        <dbReference type="EMBL" id="ALD65930.1"/>
    </source>
</evidence>
<reference evidence="3 4" key="1">
    <citation type="journal article" date="2015" name="Genome Announc.">
        <title>Complete Genome Sequence of Spiroplasma cantharicola CC-1T (DSM 21588), a Bacterium Isolated from Soldier Beetle (Cantharis carolinus).</title>
        <authorList>
            <person name="Lo W.S."/>
            <person name="Liu P.Y."/>
            <person name="Kuo C.H."/>
        </authorList>
    </citation>
    <scope>NUCLEOTIDE SEQUENCE [LARGE SCALE GENOMIC DNA]</scope>
    <source>
        <strain evidence="3 4">CC-1</strain>
    </source>
</reference>
<dbReference type="InterPro" id="IPR029044">
    <property type="entry name" value="Nucleotide-diphossugar_trans"/>
</dbReference>
<dbReference type="Proteomes" id="UP000063919">
    <property type="component" value="Chromosome"/>
</dbReference>
<organism evidence="3 4">
    <name type="scientific">Spiroplasma cantharicola</name>
    <dbReference type="NCBI Taxonomy" id="362837"/>
    <lineage>
        <taxon>Bacteria</taxon>
        <taxon>Bacillati</taxon>
        <taxon>Mycoplasmatota</taxon>
        <taxon>Mollicutes</taxon>
        <taxon>Entomoplasmatales</taxon>
        <taxon>Spiroplasmataceae</taxon>
        <taxon>Spiroplasma</taxon>
    </lineage>
</organism>
<dbReference type="SUPFAM" id="SSF53448">
    <property type="entry name" value="Nucleotide-diphospho-sugar transferases"/>
    <property type="match status" value="1"/>
</dbReference>
<name>A0A0M4JVT2_9MOLU</name>
<dbReference type="PROSITE" id="PS01295">
    <property type="entry name" value="ISPD"/>
    <property type="match status" value="1"/>
</dbReference>
<dbReference type="PANTHER" id="PTHR32125:SF4">
    <property type="entry name" value="2-C-METHYL-D-ERYTHRITOL 4-PHOSPHATE CYTIDYLYLTRANSFERASE, CHLOROPLASTIC"/>
    <property type="match status" value="1"/>
</dbReference>
<dbReference type="Gene3D" id="3.90.550.10">
    <property type="entry name" value="Spore Coat Polysaccharide Biosynthesis Protein SpsA, Chain A"/>
    <property type="match status" value="1"/>
</dbReference>
<keyword evidence="2 3" id="KW-0548">Nucleotidyltransferase</keyword>
<dbReference type="InterPro" id="IPR018294">
    <property type="entry name" value="ISPD_synthase_CS"/>
</dbReference>
<dbReference type="CDD" id="cd02516">
    <property type="entry name" value="CDP-ME_synthetase"/>
    <property type="match status" value="1"/>
</dbReference>
<evidence type="ECO:0000256" key="1">
    <source>
        <dbReference type="ARBA" id="ARBA00022679"/>
    </source>
</evidence>